<organism evidence="1 2">
    <name type="scientific">Brachionus plicatilis</name>
    <name type="common">Marine rotifer</name>
    <name type="synonym">Brachionus muelleri</name>
    <dbReference type="NCBI Taxonomy" id="10195"/>
    <lineage>
        <taxon>Eukaryota</taxon>
        <taxon>Metazoa</taxon>
        <taxon>Spiralia</taxon>
        <taxon>Gnathifera</taxon>
        <taxon>Rotifera</taxon>
        <taxon>Eurotatoria</taxon>
        <taxon>Monogononta</taxon>
        <taxon>Pseudotrocha</taxon>
        <taxon>Ploima</taxon>
        <taxon>Brachionidae</taxon>
        <taxon>Brachionus</taxon>
    </lineage>
</organism>
<dbReference type="AlphaFoldDB" id="A0A3M7SZZ5"/>
<protein>
    <submittedName>
        <fullName evidence="1">Uncharacterized protein</fullName>
    </submittedName>
</protein>
<name>A0A3M7SZZ5_BRAPC</name>
<dbReference type="EMBL" id="REGN01000509">
    <property type="protein sequence ID" value="RNA41371.1"/>
    <property type="molecule type" value="Genomic_DNA"/>
</dbReference>
<sequence length="59" mass="6835">MVLIIILKKALKELHVSKNKNKLIFKKLTEKKCTDLKTQSKRMQSLGSNKMLELINHSV</sequence>
<proteinExistence type="predicted"/>
<dbReference type="Proteomes" id="UP000276133">
    <property type="component" value="Unassembled WGS sequence"/>
</dbReference>
<comment type="caution">
    <text evidence="1">The sequence shown here is derived from an EMBL/GenBank/DDBJ whole genome shotgun (WGS) entry which is preliminary data.</text>
</comment>
<accession>A0A3M7SZZ5</accession>
<evidence type="ECO:0000313" key="1">
    <source>
        <dbReference type="EMBL" id="RNA41371.1"/>
    </source>
</evidence>
<reference evidence="1 2" key="1">
    <citation type="journal article" date="2018" name="Sci. Rep.">
        <title>Genomic signatures of local adaptation to the degree of environmental predictability in rotifers.</title>
        <authorList>
            <person name="Franch-Gras L."/>
            <person name="Hahn C."/>
            <person name="Garcia-Roger E.M."/>
            <person name="Carmona M.J."/>
            <person name="Serra M."/>
            <person name="Gomez A."/>
        </authorList>
    </citation>
    <scope>NUCLEOTIDE SEQUENCE [LARGE SCALE GENOMIC DNA]</scope>
    <source>
        <strain evidence="1">HYR1</strain>
    </source>
</reference>
<evidence type="ECO:0000313" key="2">
    <source>
        <dbReference type="Proteomes" id="UP000276133"/>
    </source>
</evidence>
<keyword evidence="2" id="KW-1185">Reference proteome</keyword>
<gene>
    <name evidence="1" type="ORF">BpHYR1_026040</name>
</gene>